<dbReference type="AlphaFoldDB" id="A0A6J4R5I6"/>
<feature type="transmembrane region" description="Helical" evidence="2">
    <location>
        <begin position="6"/>
        <end position="25"/>
    </location>
</feature>
<evidence type="ECO:0000313" key="3">
    <source>
        <dbReference type="EMBL" id="CAA9463414.1"/>
    </source>
</evidence>
<evidence type="ECO:0000256" key="2">
    <source>
        <dbReference type="SAM" id="Phobius"/>
    </source>
</evidence>
<keyword evidence="2" id="KW-0812">Transmembrane</keyword>
<proteinExistence type="predicted"/>
<keyword evidence="2" id="KW-1133">Transmembrane helix</keyword>
<evidence type="ECO:0000256" key="1">
    <source>
        <dbReference type="SAM" id="MobiDB-lite"/>
    </source>
</evidence>
<organism evidence="3">
    <name type="scientific">uncultured Rubrobacteraceae bacterium</name>
    <dbReference type="NCBI Taxonomy" id="349277"/>
    <lineage>
        <taxon>Bacteria</taxon>
        <taxon>Bacillati</taxon>
        <taxon>Actinomycetota</taxon>
        <taxon>Rubrobacteria</taxon>
        <taxon>Rubrobacterales</taxon>
        <taxon>Rubrobacteraceae</taxon>
        <taxon>environmental samples</taxon>
    </lineage>
</organism>
<protein>
    <submittedName>
        <fullName evidence="3">Uncharacterized protein</fullName>
    </submittedName>
</protein>
<name>A0A6J4R5I6_9ACTN</name>
<keyword evidence="2" id="KW-0472">Membrane</keyword>
<sequence>MTVMLWAIAVMASSNMLVVLLTLGVKALRVVGKRRVEARSRRLESALADSLVTGEPSPDLLRPEAFEGHEQVKAPPRSDLAAARPR</sequence>
<accession>A0A6J4R5I6</accession>
<dbReference type="EMBL" id="CADCVH010000087">
    <property type="protein sequence ID" value="CAA9463414.1"/>
    <property type="molecule type" value="Genomic_DNA"/>
</dbReference>
<reference evidence="3" key="1">
    <citation type="submission" date="2020-02" db="EMBL/GenBank/DDBJ databases">
        <authorList>
            <person name="Meier V. D."/>
        </authorList>
    </citation>
    <scope>NUCLEOTIDE SEQUENCE</scope>
    <source>
        <strain evidence="3">AVDCRST_MAG02</strain>
    </source>
</reference>
<feature type="compositionally biased region" description="Basic and acidic residues" evidence="1">
    <location>
        <begin position="61"/>
        <end position="72"/>
    </location>
</feature>
<gene>
    <name evidence="3" type="ORF">AVDCRST_MAG02-2772</name>
</gene>
<feature type="region of interest" description="Disordered" evidence="1">
    <location>
        <begin position="54"/>
        <end position="86"/>
    </location>
</feature>